<dbReference type="Gene3D" id="1.10.340.70">
    <property type="match status" value="1"/>
</dbReference>
<dbReference type="Pfam" id="PF00078">
    <property type="entry name" value="RVT_1"/>
    <property type="match status" value="1"/>
</dbReference>
<dbReference type="Pfam" id="PF17921">
    <property type="entry name" value="Integrase_H2C2"/>
    <property type="match status" value="1"/>
</dbReference>
<keyword evidence="1" id="KW-0511">Multifunctional enzyme</keyword>
<evidence type="ECO:0000256" key="1">
    <source>
        <dbReference type="ARBA" id="ARBA00023268"/>
    </source>
</evidence>
<dbReference type="InterPro" id="IPR048270">
    <property type="entry name" value="PNMA_C"/>
</dbReference>
<dbReference type="FunFam" id="3.10.10.10:FF:000004">
    <property type="entry name" value="Uncharacterized protein"/>
    <property type="match status" value="1"/>
</dbReference>
<feature type="domain" description="Reverse transcriptase" evidence="3">
    <location>
        <begin position="619"/>
        <end position="798"/>
    </location>
</feature>
<dbReference type="PANTHER" id="PTHR37984:SF5">
    <property type="entry name" value="PROTEIN NYNRIN-LIKE"/>
    <property type="match status" value="1"/>
</dbReference>
<evidence type="ECO:0000259" key="3">
    <source>
        <dbReference type="PROSITE" id="PS50878"/>
    </source>
</evidence>
<dbReference type="InterPro" id="IPR043128">
    <property type="entry name" value="Rev_trsase/Diguanyl_cyclase"/>
</dbReference>
<keyword evidence="5" id="KW-1185">Reference proteome</keyword>
<dbReference type="InterPro" id="IPR050951">
    <property type="entry name" value="Retrovirus_Pol_polyprotein"/>
</dbReference>
<organism evidence="4 5">
    <name type="scientific">Holothuria leucospilota</name>
    <name type="common">Black long sea cucumber</name>
    <name type="synonym">Mertensiothuria leucospilota</name>
    <dbReference type="NCBI Taxonomy" id="206669"/>
    <lineage>
        <taxon>Eukaryota</taxon>
        <taxon>Metazoa</taxon>
        <taxon>Echinodermata</taxon>
        <taxon>Eleutherozoa</taxon>
        <taxon>Echinozoa</taxon>
        <taxon>Holothuroidea</taxon>
        <taxon>Aspidochirotacea</taxon>
        <taxon>Aspidochirotida</taxon>
        <taxon>Holothuriidae</taxon>
        <taxon>Holothuria</taxon>
    </lineage>
</organism>
<protein>
    <recommendedName>
        <fullName evidence="3">Reverse transcriptase domain-containing protein</fullName>
    </recommendedName>
</protein>
<dbReference type="EMBL" id="JAIZAY010000015">
    <property type="protein sequence ID" value="KAJ8028616.1"/>
    <property type="molecule type" value="Genomic_DNA"/>
</dbReference>
<feature type="compositionally biased region" description="Basic and acidic residues" evidence="2">
    <location>
        <begin position="220"/>
        <end position="230"/>
    </location>
</feature>
<dbReference type="CDD" id="cd09274">
    <property type="entry name" value="RNase_HI_RT_Ty3"/>
    <property type="match status" value="1"/>
</dbReference>
<dbReference type="Gene3D" id="3.30.70.270">
    <property type="match status" value="2"/>
</dbReference>
<evidence type="ECO:0000313" key="4">
    <source>
        <dbReference type="EMBL" id="KAJ8028616.1"/>
    </source>
</evidence>
<reference evidence="4" key="1">
    <citation type="submission" date="2021-10" db="EMBL/GenBank/DDBJ databases">
        <title>Tropical sea cucumber genome reveals ecological adaptation and Cuvierian tubules defense mechanism.</title>
        <authorList>
            <person name="Chen T."/>
        </authorList>
    </citation>
    <scope>NUCLEOTIDE SEQUENCE</scope>
    <source>
        <strain evidence="4">Nanhai2018</strain>
        <tissue evidence="4">Muscle</tissue>
    </source>
</reference>
<proteinExistence type="predicted"/>
<evidence type="ECO:0000313" key="5">
    <source>
        <dbReference type="Proteomes" id="UP001152320"/>
    </source>
</evidence>
<dbReference type="OrthoDB" id="441285at2759"/>
<gene>
    <name evidence="4" type="ORF">HOLleu_30909</name>
</gene>
<dbReference type="AlphaFoldDB" id="A0A9Q1BL40"/>
<dbReference type="FunFam" id="1.10.340.70:FF:000001">
    <property type="entry name" value="Retrovirus-related Pol polyprotein from transposon gypsy-like Protein"/>
    <property type="match status" value="1"/>
</dbReference>
<dbReference type="Gene3D" id="3.10.10.10">
    <property type="entry name" value="HIV Type 1 Reverse Transcriptase, subunit A, domain 1"/>
    <property type="match status" value="1"/>
</dbReference>
<dbReference type="InterPro" id="IPR041588">
    <property type="entry name" value="Integrase_H2C2"/>
</dbReference>
<sequence>MKTRGDKQTTSKFPASFATLNQPPRLSFFVGDQKPKSGEADFETWKYEVECLQREGGFAKEILTPLVKRSLRGEAGEIARHLGVDASIKEIIEKLETLYGTVESGSTLLRQVYTSRQEAEETAAQYGRRLQVKINRARERGGISSLAIDETLKSVFWQGMRDANVKNALRHRKDTVGSFDELLRLVRLAEQEAAEDASRFPARTTGKRVTGSAFVQSTDGPREASRLTERGRLGETPQSDVKAMVDTRCTVTGEGTRKSALERIVGSVNESEALVNGVPCRCLVHTGSQVTTISEPFHREFLGHCKAKPLDDLLRIEGAGGQDVPFLGYKEVKIAFPSGTNATDTREHDVVVLVVPSTEFNKKVPLIIGTNLIEECRSQCKEIYGAQFLCQSSISEPWRLAYKYLNEVDRISSKGGRLGCVRAHLKNAIAIQPQQSKIIRGLTKRLRRGNRYNAVVEAPTGGLLPTGLVVHHMFLTVKGGPRAKIPVSLYNNSDEAITITPKMCIAELSLGTPLGSSMQVLSQYAQTSDATEKGKEDSADFMEEFVWDDSPVTQEQMSKLKDVIFKNQDVFAKHKNDLGHARAVKHEILVKSGIPFKERYRRIAPAQYDQVRQCLQDMLDSGAIRESHSPYASPIVVVKKKDGSIRLCIDYRRLNNDTIKDAYALPRIEESLDALCGAKWFSSLDLQSGYWQIEMAEKDKEKTAFTTPMGFYECNRMPFGLTNAPATFQRLMERCVGDMNLKQCLVYLDDVIIFSKAFEEHLERLNSVFQRLRDFGLKLKPSKCEFLRQSVNYLGHIVSARGVETDPEKTERIRKWPVPINVKQLRKFLGFTGYYRRFVKDYSKIAKPLHELTGGCSHSRGKKKSQSKPTTWNWSNECQVAFDLLVSKLVSPPILAYADYSLPFELHTDASTEGLGAALYQEQDGVKRVIAYASRGLRKSERNYPAHKLEFLALKWAVTDKFKDYLYGRKFQVVTDNNPLTYVLTTAKLDATGHRWLAALAAFDFNIVYRPGALNGDADALSRLPARDDREESSRIDPNVLRAIYESHHVNLSEEGSENSYTPLVEAISLSQNAIPVEFEDNLEPAPQSNYPHLSKREWKELQEKDTIVSRVLHYLKMNRRPNLQERKKEKADVLLILRDWDRLCFIDNVLYRKRNSLDGKVSYQLVLPMSQWETVVEQLHDSVGHLGYERVLDLARARCFWPRLASFIENRIKNCERCLRRKAIQPASSKAPLVSINVRGAHLPVTPGMGKGV</sequence>
<dbReference type="PROSITE" id="PS50878">
    <property type="entry name" value="RT_POL"/>
    <property type="match status" value="1"/>
</dbReference>
<dbReference type="Proteomes" id="UP001152320">
    <property type="component" value="Chromosome 15"/>
</dbReference>
<dbReference type="InterPro" id="IPR041577">
    <property type="entry name" value="RT_RNaseH_2"/>
</dbReference>
<name>A0A9Q1BL40_HOLLE</name>
<feature type="region of interest" description="Disordered" evidence="2">
    <location>
        <begin position="209"/>
        <end position="230"/>
    </location>
</feature>
<dbReference type="InterPro" id="IPR043502">
    <property type="entry name" value="DNA/RNA_pol_sf"/>
</dbReference>
<dbReference type="FunFam" id="3.30.70.270:FF:000020">
    <property type="entry name" value="Transposon Tf2-6 polyprotein-like Protein"/>
    <property type="match status" value="1"/>
</dbReference>
<dbReference type="InterPro" id="IPR000477">
    <property type="entry name" value="RT_dom"/>
</dbReference>
<dbReference type="SUPFAM" id="SSF56672">
    <property type="entry name" value="DNA/RNA polymerases"/>
    <property type="match status" value="1"/>
</dbReference>
<dbReference type="Pfam" id="PF14893">
    <property type="entry name" value="PNMA"/>
    <property type="match status" value="1"/>
</dbReference>
<dbReference type="CDD" id="cd01647">
    <property type="entry name" value="RT_LTR"/>
    <property type="match status" value="1"/>
</dbReference>
<dbReference type="Pfam" id="PF17919">
    <property type="entry name" value="RT_RNaseH_2"/>
    <property type="match status" value="1"/>
</dbReference>
<evidence type="ECO:0000256" key="2">
    <source>
        <dbReference type="SAM" id="MobiDB-lite"/>
    </source>
</evidence>
<comment type="caution">
    <text evidence="4">The sequence shown here is derived from an EMBL/GenBank/DDBJ whole genome shotgun (WGS) entry which is preliminary data.</text>
</comment>
<dbReference type="GO" id="GO:0003824">
    <property type="term" value="F:catalytic activity"/>
    <property type="evidence" value="ECO:0007669"/>
    <property type="project" value="UniProtKB-KW"/>
</dbReference>
<accession>A0A9Q1BL40</accession>
<dbReference type="PANTHER" id="PTHR37984">
    <property type="entry name" value="PROTEIN CBG26694"/>
    <property type="match status" value="1"/>
</dbReference>
<dbReference type="FunFam" id="3.10.20.370:FF:000001">
    <property type="entry name" value="Retrovirus-related Pol polyprotein from transposon 17.6-like protein"/>
    <property type="match status" value="1"/>
</dbReference>